<dbReference type="Proteomes" id="UP000308549">
    <property type="component" value="Unassembled WGS sequence"/>
</dbReference>
<sequence length="184" mass="17793">MKLTILALAASLSALASAQEGLTYDSTTGTYTCSVPNGAYCNGDNSNIIIRCTNSVGTPGNCNDNLSGYNPIGTNFSPCVSCEDVPGTAACSKNGIVYGASGAGFGGNNNNATTFPEARVEEVCATVASGGSLAPYMNATAAGGMGGGNGSASGPEMFMGAAVGVRAAGGVAGVGALVVALLVA</sequence>
<dbReference type="AlphaFoldDB" id="A0A4U0TRX1"/>
<evidence type="ECO:0000256" key="1">
    <source>
        <dbReference type="SAM" id="SignalP"/>
    </source>
</evidence>
<comment type="caution">
    <text evidence="2">The sequence shown here is derived from an EMBL/GenBank/DDBJ whole genome shotgun (WGS) entry which is preliminary data.</text>
</comment>
<proteinExistence type="predicted"/>
<dbReference type="OrthoDB" id="5426294at2759"/>
<evidence type="ECO:0000313" key="2">
    <source>
        <dbReference type="EMBL" id="TKA24888.1"/>
    </source>
</evidence>
<accession>A0A4U0TRX1</accession>
<evidence type="ECO:0000313" key="3">
    <source>
        <dbReference type="Proteomes" id="UP000308549"/>
    </source>
</evidence>
<keyword evidence="1" id="KW-0732">Signal</keyword>
<organism evidence="2 3">
    <name type="scientific">Salinomyces thailandicus</name>
    <dbReference type="NCBI Taxonomy" id="706561"/>
    <lineage>
        <taxon>Eukaryota</taxon>
        <taxon>Fungi</taxon>
        <taxon>Dikarya</taxon>
        <taxon>Ascomycota</taxon>
        <taxon>Pezizomycotina</taxon>
        <taxon>Dothideomycetes</taxon>
        <taxon>Dothideomycetidae</taxon>
        <taxon>Mycosphaerellales</taxon>
        <taxon>Teratosphaeriaceae</taxon>
        <taxon>Salinomyces</taxon>
    </lineage>
</organism>
<dbReference type="EMBL" id="NAJL01000040">
    <property type="protein sequence ID" value="TKA24888.1"/>
    <property type="molecule type" value="Genomic_DNA"/>
</dbReference>
<protein>
    <submittedName>
        <fullName evidence="2">Uncharacterized protein</fullName>
    </submittedName>
</protein>
<feature type="chain" id="PRO_5020758154" evidence="1">
    <location>
        <begin position="19"/>
        <end position="184"/>
    </location>
</feature>
<feature type="signal peptide" evidence="1">
    <location>
        <begin position="1"/>
        <end position="18"/>
    </location>
</feature>
<name>A0A4U0TRX1_9PEZI</name>
<reference evidence="2 3" key="1">
    <citation type="submission" date="2017-03" db="EMBL/GenBank/DDBJ databases">
        <title>Genomes of endolithic fungi from Antarctica.</title>
        <authorList>
            <person name="Coleine C."/>
            <person name="Masonjones S."/>
            <person name="Stajich J.E."/>
        </authorList>
    </citation>
    <scope>NUCLEOTIDE SEQUENCE [LARGE SCALE GENOMIC DNA]</scope>
    <source>
        <strain evidence="2 3">CCFEE 6315</strain>
    </source>
</reference>
<gene>
    <name evidence="2" type="ORF">B0A50_06617</name>
</gene>
<keyword evidence="3" id="KW-1185">Reference proteome</keyword>